<evidence type="ECO:0000313" key="2">
    <source>
        <dbReference type="Proteomes" id="UP000315908"/>
    </source>
</evidence>
<dbReference type="AlphaFoldDB" id="A0A562M8U7"/>
<reference evidence="1 2" key="1">
    <citation type="journal article" date="2015" name="Stand. Genomic Sci.">
        <title>Genomic Encyclopedia of Bacterial and Archaeal Type Strains, Phase III: the genomes of soil and plant-associated and newly described type strains.</title>
        <authorList>
            <person name="Whitman W.B."/>
            <person name="Woyke T."/>
            <person name="Klenk H.P."/>
            <person name="Zhou Y."/>
            <person name="Lilburn T.G."/>
            <person name="Beck B.J."/>
            <person name="De Vos P."/>
            <person name="Vandamme P."/>
            <person name="Eisen J.A."/>
            <person name="Garrity G."/>
            <person name="Hugenholtz P."/>
            <person name="Kyrpides N.C."/>
        </authorList>
    </citation>
    <scope>NUCLEOTIDE SEQUENCE [LARGE SCALE GENOMIC DNA]</scope>
    <source>
        <strain evidence="1 2">CGMCC 1.6855</strain>
    </source>
</reference>
<evidence type="ECO:0000313" key="1">
    <source>
        <dbReference type="EMBL" id="TWI16310.1"/>
    </source>
</evidence>
<dbReference type="EMBL" id="VLKR01000031">
    <property type="protein sequence ID" value="TWI16310.1"/>
    <property type="molecule type" value="Genomic_DNA"/>
</dbReference>
<protein>
    <submittedName>
        <fullName evidence="1">Uncharacterized protein</fullName>
    </submittedName>
</protein>
<gene>
    <name evidence="1" type="ORF">IQ31_04465</name>
</gene>
<sequence length="71" mass="8107">MENNLFKLLISEIGHGVIKKVSTRSGVSYPTTLRCFQGKSRNIKVLEASVVVLKEHRKRVKDLRDQLLQSI</sequence>
<comment type="caution">
    <text evidence="1">The sequence shown here is derived from an EMBL/GenBank/DDBJ whole genome shotgun (WGS) entry which is preliminary data.</text>
</comment>
<proteinExistence type="predicted"/>
<name>A0A562M8U7_9SPHI</name>
<organism evidence="1 2">
    <name type="scientific">Sphingobacterium siyangense</name>
    <dbReference type="NCBI Taxonomy" id="459529"/>
    <lineage>
        <taxon>Bacteria</taxon>
        <taxon>Pseudomonadati</taxon>
        <taxon>Bacteroidota</taxon>
        <taxon>Sphingobacteriia</taxon>
        <taxon>Sphingobacteriales</taxon>
        <taxon>Sphingobacteriaceae</taxon>
        <taxon>Sphingobacterium</taxon>
    </lineage>
</organism>
<accession>A0A562M8U7</accession>
<dbReference type="Proteomes" id="UP000315908">
    <property type="component" value="Unassembled WGS sequence"/>
</dbReference>